<dbReference type="Gene3D" id="2.60.40.1180">
    <property type="entry name" value="Golgi alpha-mannosidase II"/>
    <property type="match status" value="1"/>
</dbReference>
<keyword evidence="2" id="KW-0732">Signal</keyword>
<evidence type="ECO:0000313" key="13">
    <source>
        <dbReference type="EMBL" id="WEG35937.1"/>
    </source>
</evidence>
<keyword evidence="5" id="KW-0136">Cellulose degradation</keyword>
<name>A0ABY8C5G0_9FIRM</name>
<dbReference type="CDD" id="cd02860">
    <property type="entry name" value="E_set_Pullulanase"/>
    <property type="match status" value="1"/>
</dbReference>
<dbReference type="SUPFAM" id="SSF81296">
    <property type="entry name" value="E set domains"/>
    <property type="match status" value="1"/>
</dbReference>
<evidence type="ECO:0000313" key="14">
    <source>
        <dbReference type="Proteomes" id="UP001220478"/>
    </source>
</evidence>
<dbReference type="InterPro" id="IPR014756">
    <property type="entry name" value="Ig_E-set"/>
</dbReference>
<sequence>MKRRLQHFFSILLVLALFSALFPFMSRRSAADAGRRTVTIHYNRADVSGWDVWMWIDGQQGFAVPFKGRDKFGAIAEYTFKAEANGKKIGYIVRKADWSDREQSNANDGNRLLSEKQNQAWVKQGEKAEYTSNPNTQGKTTVTIHYNRADVNGWDVWMWIDGKDGFSVPFDGQDSFGYLAEHSFSEQEIQGKKIGYIVRKTDWSDREQSNVNGDGNRFLAPGQIQAYVKQGDKTEYDDRPAAGEVRKLKIHYNRPDVQGWKVHIYGPDLQGKDYEFTGKDEFGPYAEVEINTAAETVNFILHRQEGDNAWAEKEVADASDGGRPITINKAGVSEVWVKQGDKTTYSKEPLAQHKELSAKIHYHRYDAKTLSNWKVLYWSNLQTEEEAKNKKQYVDMTVSDKTATATVKMKADNLESINCKLQRFNGTEKINEEPVRQLKYFDEQGMMEAYWSQKDPNFYKTEAEASAAISYTATIKSAREVEFKFNRLVDTDDLLANGFKFETKQEVDGEKFSGFEAQAKPVTDTLILRLNFDIDTEKEHQMTFYTDKEQKHPLTQKLSVTDTISPKDKLFDSKYAYAGELGAIYTKEKTTFKVWAPTAASVNLLLYEGDAVKEKLPMTKGDKGVYQVEKTGDLDGQRYMYEVTVDGKTNVVTDPYVRATTANSKLGVVVNPQPTAVSAPKLDPAQNPIIYELHVRDFSHDPNGNMQHRGKYLAFTEKGTKTDKGFATGLDYLKSLGVTHVQLLPVFDYNSASVDELNPEAKYNWGYDPINYNVPEGSYSTDPNDPYSRIRELQQAIDSLHQAGLGVIMDVVFNHVGDVAKQSFNQIVPGYYFRYKGDSLANGSGCGNETASEKAMMRKYIVDSVKYWAKTYKFDGFRFDLMGLHDVKTMNEVREELQKINPNIVILGEGWNMGNHPAGVEKANQLNAYKMPHVGMFSDDLRDGVKGSVFNAQEPGFVNGSAGKERQVMEALGYKATFGGKHYSEPRQLIQYVEAHDNFTLWDKLGKTNLNDDEETRLKMQRLASAIPLLSQGTPFIHAGQEFARTKQGEGNSYNKPDSINQLDWNRAQEHQDLIDYFRGLIAIRKQYKCFSPQSFADAAATFTPIKAENKLLAYKLKDGEQTLYIVHNASKDAQNLALPDGKYQVLAQDGKVQASGLREFTIDSNGERAQGTVEVAGLSTTVLVSGKKAAGQQGSQQQVGEQPSSGKGSSETALQAETSTAAADETARTNGQIGKNNKIARTGESRALAGSGIIGVLAALGAAVKKWWKKD</sequence>
<evidence type="ECO:0000259" key="12">
    <source>
        <dbReference type="SMART" id="SM00642"/>
    </source>
</evidence>
<dbReference type="Pfam" id="PF02922">
    <property type="entry name" value="CBM_48"/>
    <property type="match status" value="1"/>
</dbReference>
<dbReference type="InterPro" id="IPR006047">
    <property type="entry name" value="GH13_cat_dom"/>
</dbReference>
<dbReference type="SMART" id="SM00642">
    <property type="entry name" value="Aamy"/>
    <property type="match status" value="1"/>
</dbReference>
<evidence type="ECO:0000256" key="11">
    <source>
        <dbReference type="SAM" id="MobiDB-lite"/>
    </source>
</evidence>
<feature type="domain" description="Glycosyl hydrolase family 13 catalytic" evidence="12">
    <location>
        <begin position="692"/>
        <end position="1085"/>
    </location>
</feature>
<keyword evidence="6 13" id="KW-0326">Glycosidase</keyword>
<dbReference type="InterPro" id="IPR013780">
    <property type="entry name" value="Glyco_hydro_b"/>
</dbReference>
<evidence type="ECO:0000256" key="10">
    <source>
        <dbReference type="ARBA" id="ARBA00031076"/>
    </source>
</evidence>
<dbReference type="CDD" id="cd11341">
    <property type="entry name" value="AmyAc_Pullulanase_LD-like"/>
    <property type="match status" value="1"/>
</dbReference>
<dbReference type="InterPro" id="IPR013784">
    <property type="entry name" value="Carb-bd-like_fold"/>
</dbReference>
<accession>A0ABY8C5G0</accession>
<dbReference type="GO" id="GO:0051060">
    <property type="term" value="F:pullulanase activity"/>
    <property type="evidence" value="ECO:0007669"/>
    <property type="project" value="UniProtKB-EC"/>
</dbReference>
<dbReference type="InterPro" id="IPR013783">
    <property type="entry name" value="Ig-like_fold"/>
</dbReference>
<protein>
    <recommendedName>
        <fullName evidence="8">pullulanase</fullName>
        <ecNumber evidence="8">3.2.1.41</ecNumber>
    </recommendedName>
    <alternativeName>
        <fullName evidence="9">Alpha-dextrin endo-1,6-alpha-glucosidase</fullName>
    </alternativeName>
    <alternativeName>
        <fullName evidence="10">Pullulan 6-glucanohydrolase</fullName>
    </alternativeName>
</protein>
<comment type="similarity">
    <text evidence="1">Belongs to the glycosyl hydrolase 13 family.</text>
</comment>
<dbReference type="CDD" id="cd10315">
    <property type="entry name" value="CBM41_pullulanase"/>
    <property type="match status" value="3"/>
</dbReference>
<evidence type="ECO:0000256" key="5">
    <source>
        <dbReference type="ARBA" id="ARBA00023001"/>
    </source>
</evidence>
<evidence type="ECO:0000256" key="1">
    <source>
        <dbReference type="ARBA" id="ARBA00008061"/>
    </source>
</evidence>
<keyword evidence="3 13" id="KW-0378">Hydrolase</keyword>
<dbReference type="Gene3D" id="3.20.20.80">
    <property type="entry name" value="Glycosidases"/>
    <property type="match status" value="1"/>
</dbReference>
<dbReference type="SUPFAM" id="SSF49452">
    <property type="entry name" value="Starch-binding domain-like"/>
    <property type="match status" value="4"/>
</dbReference>
<dbReference type="PANTHER" id="PTHR43002">
    <property type="entry name" value="GLYCOGEN DEBRANCHING ENZYME"/>
    <property type="match status" value="1"/>
</dbReference>
<dbReference type="Pfam" id="PF00128">
    <property type="entry name" value="Alpha-amylase"/>
    <property type="match status" value="1"/>
</dbReference>
<proteinExistence type="inferred from homology"/>
<dbReference type="NCBIfam" id="TIGR02104">
    <property type="entry name" value="pulA_typeI"/>
    <property type="match status" value="1"/>
</dbReference>
<evidence type="ECO:0000256" key="2">
    <source>
        <dbReference type="ARBA" id="ARBA00022729"/>
    </source>
</evidence>
<dbReference type="EMBL" id="CP118868">
    <property type="protein sequence ID" value="WEG35937.1"/>
    <property type="molecule type" value="Genomic_DNA"/>
</dbReference>
<dbReference type="InterPro" id="IPR005323">
    <property type="entry name" value="CBM41_pullulanase"/>
</dbReference>
<reference evidence="13 14" key="1">
    <citation type="submission" date="2023-02" db="EMBL/GenBank/DDBJ databases">
        <title>Novel Oscillospiraceae bacterial genomes.</title>
        <authorList>
            <person name="Srinivasan S."/>
            <person name="Austin M.N."/>
            <person name="Fiedler T.L."/>
            <person name="Strenk S.M."/>
            <person name="Agnew K.J."/>
            <person name="Nagana Gowda G.A."/>
            <person name="Raftery D."/>
            <person name="Beamer M.A."/>
            <person name="Achilles S.L."/>
            <person name="Wiesenfeld H.C."/>
            <person name="Fredricks D.N."/>
            <person name="Hillier S.L."/>
        </authorList>
    </citation>
    <scope>NUCLEOTIDE SEQUENCE [LARGE SCALE GENOMIC DNA]</scope>
    <source>
        <strain evidence="13 14">CHIC02 1186E3-8</strain>
    </source>
</reference>
<evidence type="ECO:0000256" key="6">
    <source>
        <dbReference type="ARBA" id="ARBA00023295"/>
    </source>
</evidence>
<evidence type="ECO:0000256" key="7">
    <source>
        <dbReference type="ARBA" id="ARBA00023965"/>
    </source>
</evidence>
<dbReference type="InterPro" id="IPR017853">
    <property type="entry name" value="GH"/>
</dbReference>
<keyword evidence="14" id="KW-1185">Reference proteome</keyword>
<keyword evidence="5" id="KW-0624">Polysaccharide degradation</keyword>
<dbReference type="InterPro" id="IPR011840">
    <property type="entry name" value="PulA_typeI"/>
</dbReference>
<evidence type="ECO:0000256" key="3">
    <source>
        <dbReference type="ARBA" id="ARBA00022801"/>
    </source>
</evidence>
<gene>
    <name evidence="13" type="primary">pulA</name>
    <name evidence="13" type="ORF">PYS61_01850</name>
</gene>
<dbReference type="Gene3D" id="2.60.40.10">
    <property type="entry name" value="Immunoglobulins"/>
    <property type="match status" value="1"/>
</dbReference>
<dbReference type="EC" id="3.2.1.41" evidence="8"/>
<dbReference type="SUPFAM" id="SSF51445">
    <property type="entry name" value="(Trans)glycosidases"/>
    <property type="match status" value="1"/>
</dbReference>
<evidence type="ECO:0000256" key="8">
    <source>
        <dbReference type="ARBA" id="ARBA00024062"/>
    </source>
</evidence>
<organism evidence="13 14">
    <name type="scientific">Amygdalobacter indicium</name>
    <dbReference type="NCBI Taxonomy" id="3029272"/>
    <lineage>
        <taxon>Bacteria</taxon>
        <taxon>Bacillati</taxon>
        <taxon>Bacillota</taxon>
        <taxon>Clostridia</taxon>
        <taxon>Eubacteriales</taxon>
        <taxon>Oscillospiraceae</taxon>
        <taxon>Amygdalobacter</taxon>
    </lineage>
</organism>
<feature type="compositionally biased region" description="Low complexity" evidence="11">
    <location>
        <begin position="1190"/>
        <end position="1207"/>
    </location>
</feature>
<dbReference type="Proteomes" id="UP001220478">
    <property type="component" value="Chromosome"/>
</dbReference>
<keyword evidence="4" id="KW-0106">Calcium</keyword>
<dbReference type="Gene3D" id="2.60.40.1110">
    <property type="match status" value="4"/>
</dbReference>
<comment type="catalytic activity">
    <reaction evidence="7">
        <text>Hydrolysis of (1-&gt;6)-alpha-D-glucosidic linkages in pullulan, amylopectin and glycogen, and in the alpha- and beta-limit dextrins of amylopectin and glycogen.</text>
        <dbReference type="EC" id="3.2.1.41"/>
    </reaction>
</comment>
<keyword evidence="5" id="KW-0119">Carbohydrate metabolism</keyword>
<evidence type="ECO:0000256" key="4">
    <source>
        <dbReference type="ARBA" id="ARBA00022837"/>
    </source>
</evidence>
<evidence type="ECO:0000256" key="9">
    <source>
        <dbReference type="ARBA" id="ARBA00029618"/>
    </source>
</evidence>
<dbReference type="InterPro" id="IPR004193">
    <property type="entry name" value="Glyco_hydro_13_N"/>
</dbReference>
<feature type="region of interest" description="Disordered" evidence="11">
    <location>
        <begin position="1190"/>
        <end position="1239"/>
    </location>
</feature>
<dbReference type="Pfam" id="PF03714">
    <property type="entry name" value="PUD"/>
    <property type="match status" value="3"/>
</dbReference>
<dbReference type="RefSeq" id="WP_315571988.1">
    <property type="nucleotide sequence ID" value="NZ_CP118868.1"/>
</dbReference>